<sequence length="204" mass="22712">MALRQLGRSLRSVVPALEARAASSSGVFSSVRSFGSAEAPAEVPAEHGPATTPTVFDKLITINVVDMTGHRHVVRSLVGKTLVEALVEAGFPETYFFPNMGYYTQHMDDAHVFIPEQFWSKMPTFEDDSPEAGAIKRMFRDIVQEYAKETSYFASYINLTPEMNGMNIGIGPIKPWILHPERSFDGVHDSPISKFSHRTNEIFS</sequence>
<reference evidence="1" key="1">
    <citation type="submission" date="2021-01" db="EMBL/GenBank/DDBJ databases">
        <authorList>
            <person name="Corre E."/>
            <person name="Pelletier E."/>
            <person name="Niang G."/>
            <person name="Scheremetjew M."/>
            <person name="Finn R."/>
            <person name="Kale V."/>
            <person name="Holt S."/>
            <person name="Cochrane G."/>
            <person name="Meng A."/>
            <person name="Brown T."/>
            <person name="Cohen L."/>
        </authorList>
    </citation>
    <scope>NUCLEOTIDE SEQUENCE</scope>
    <source>
        <strain evidence="1">CCMP219</strain>
    </source>
</reference>
<organism evidence="1">
    <name type="scientific">Chlamydomonas euryale</name>
    <dbReference type="NCBI Taxonomy" id="1486919"/>
    <lineage>
        <taxon>Eukaryota</taxon>
        <taxon>Viridiplantae</taxon>
        <taxon>Chlorophyta</taxon>
        <taxon>core chlorophytes</taxon>
        <taxon>Chlorophyceae</taxon>
        <taxon>CS clade</taxon>
        <taxon>Chlamydomonadales</taxon>
        <taxon>Chlamydomonadaceae</taxon>
        <taxon>Chlamydomonas</taxon>
    </lineage>
</organism>
<name>A0A7R9V0H6_9CHLO</name>
<accession>A0A7R9V0H6</accession>
<dbReference type="AlphaFoldDB" id="A0A7R9V0H6"/>
<gene>
    <name evidence="1" type="ORF">CEUR00632_LOCUS1357</name>
</gene>
<dbReference type="EMBL" id="HBEC01002872">
    <property type="protein sequence ID" value="CAD8281322.1"/>
    <property type="molecule type" value="Transcribed_RNA"/>
</dbReference>
<evidence type="ECO:0000313" key="1">
    <source>
        <dbReference type="EMBL" id="CAD8281322.1"/>
    </source>
</evidence>
<protein>
    <submittedName>
        <fullName evidence="1">Uncharacterized protein</fullName>
    </submittedName>
</protein>
<proteinExistence type="predicted"/>